<dbReference type="STRING" id="1123237.Salmuc_03985"/>
<evidence type="ECO:0000256" key="6">
    <source>
        <dbReference type="ARBA" id="ARBA00031455"/>
    </source>
</evidence>
<evidence type="ECO:0000256" key="5">
    <source>
        <dbReference type="ARBA" id="ARBA00022695"/>
    </source>
</evidence>
<dbReference type="AlphaFoldDB" id="S9RWH9"/>
<evidence type="ECO:0000313" key="11">
    <source>
        <dbReference type="EMBL" id="EPX78369.1"/>
    </source>
</evidence>
<comment type="similarity">
    <text evidence="1">Belongs to the UDPGP type 2 family.</text>
</comment>
<comment type="caution">
    <text evidence="11">The sequence shown here is derived from an EMBL/GenBank/DDBJ whole genome shotgun (WGS) entry which is preliminary data.</text>
</comment>
<evidence type="ECO:0000256" key="8">
    <source>
        <dbReference type="ARBA" id="ARBA00032341"/>
    </source>
</evidence>
<keyword evidence="5 11" id="KW-0548">Nucleotidyltransferase</keyword>
<name>S9RWH9_9RHOB</name>
<dbReference type="SUPFAM" id="SSF53448">
    <property type="entry name" value="Nucleotide-diphospho-sugar transferases"/>
    <property type="match status" value="1"/>
</dbReference>
<accession>S9RWH9</accession>
<protein>
    <recommendedName>
        <fullName evidence="3">UTP--glucose-1-phosphate uridylyltransferase</fullName>
        <ecNumber evidence="2">2.7.7.9</ecNumber>
    </recommendedName>
    <alternativeName>
        <fullName evidence="6">Alpha-D-glucosyl-1-phosphate uridylyltransferase</fullName>
    </alternativeName>
    <alternativeName>
        <fullName evidence="7">UDP-glucose pyrophosphorylase</fullName>
    </alternativeName>
    <alternativeName>
        <fullName evidence="8">Uridine diphosphoglucose pyrophosphorylase</fullName>
    </alternativeName>
</protein>
<dbReference type="RefSeq" id="WP_020041443.1">
    <property type="nucleotide sequence ID" value="NZ_KE557280.1"/>
</dbReference>
<evidence type="ECO:0000256" key="3">
    <source>
        <dbReference type="ARBA" id="ARBA00019048"/>
    </source>
</evidence>
<dbReference type="GO" id="GO:0003983">
    <property type="term" value="F:UTP:glucose-1-phosphate uridylyltransferase activity"/>
    <property type="evidence" value="ECO:0007669"/>
    <property type="project" value="UniProtKB-EC"/>
</dbReference>
<evidence type="ECO:0000256" key="2">
    <source>
        <dbReference type="ARBA" id="ARBA00012415"/>
    </source>
</evidence>
<dbReference type="EMBL" id="APVH01000040">
    <property type="protein sequence ID" value="EPX78369.1"/>
    <property type="molecule type" value="Genomic_DNA"/>
</dbReference>
<dbReference type="HOGENOM" id="CLU_029499_1_0_5"/>
<evidence type="ECO:0000256" key="1">
    <source>
        <dbReference type="ARBA" id="ARBA00006890"/>
    </source>
</evidence>
<dbReference type="GO" id="GO:0006011">
    <property type="term" value="P:UDP-alpha-D-glucose metabolic process"/>
    <property type="evidence" value="ECO:0007669"/>
    <property type="project" value="InterPro"/>
</dbReference>
<dbReference type="EC" id="2.7.7.9" evidence="2"/>
<dbReference type="PANTHER" id="PTHR43197">
    <property type="entry name" value="UTP--GLUCOSE-1-PHOSPHATE URIDYLYLTRANSFERASE"/>
    <property type="match status" value="1"/>
</dbReference>
<dbReference type="Pfam" id="PF00483">
    <property type="entry name" value="NTP_transferase"/>
    <property type="match status" value="1"/>
</dbReference>
<dbReference type="CDD" id="cd02541">
    <property type="entry name" value="UGPase_prokaryotic"/>
    <property type="match status" value="1"/>
</dbReference>
<dbReference type="InterPro" id="IPR029044">
    <property type="entry name" value="Nucleotide-diphossugar_trans"/>
</dbReference>
<dbReference type="InterPro" id="IPR005835">
    <property type="entry name" value="NTP_transferase_dom"/>
</dbReference>
<dbReference type="InterPro" id="IPR005771">
    <property type="entry name" value="GalU_uridylyltTrfase_bac/arc"/>
</dbReference>
<dbReference type="OrthoDB" id="9803306at2"/>
<comment type="catalytic activity">
    <reaction evidence="9">
        <text>alpha-D-glucose 1-phosphate + UTP + H(+) = UDP-alpha-D-glucose + diphosphate</text>
        <dbReference type="Rhea" id="RHEA:19889"/>
        <dbReference type="ChEBI" id="CHEBI:15378"/>
        <dbReference type="ChEBI" id="CHEBI:33019"/>
        <dbReference type="ChEBI" id="CHEBI:46398"/>
        <dbReference type="ChEBI" id="CHEBI:58601"/>
        <dbReference type="ChEBI" id="CHEBI:58885"/>
        <dbReference type="EC" id="2.7.7.9"/>
    </reaction>
</comment>
<evidence type="ECO:0000313" key="12">
    <source>
        <dbReference type="Proteomes" id="UP000015347"/>
    </source>
</evidence>
<keyword evidence="4 11" id="KW-0808">Transferase</keyword>
<evidence type="ECO:0000256" key="7">
    <source>
        <dbReference type="ARBA" id="ARBA00031959"/>
    </source>
</evidence>
<dbReference type="Gene3D" id="3.90.550.10">
    <property type="entry name" value="Spore Coat Polysaccharide Biosynthesis Protein SpsA, Chain A"/>
    <property type="match status" value="1"/>
</dbReference>
<sequence length="311" mass="32849">MSKSSQNASPSKVRTAIFPVAGLGTRFLPATKATPKELLPVLDRPLLQFAIDEAREAGIERMIFVSHPSKSAIERYVHQDEDLCRTLRAKGKHGIADHLDAAAIDPEAEQAHFVMQPEPLGLGHAVLCAADEALPGPVAVILPDDLIMGDKGCIAEMIEAYETAGAGHMVASMEVARDEVSAYGVLVPEGRMQGNVLPASGMVEKPDADAAPSLHAVVGRYVLDASIFDALRTQEAGLGGEIQLTDAIARGADEVGLCGFRFSGERYDCGSKAGMLRATLAYAEQHQEFRTVLDAQQASAAPAAPVALAAE</sequence>
<evidence type="ECO:0000259" key="10">
    <source>
        <dbReference type="Pfam" id="PF00483"/>
    </source>
</evidence>
<evidence type="ECO:0000256" key="9">
    <source>
        <dbReference type="ARBA" id="ARBA00048128"/>
    </source>
</evidence>
<dbReference type="Proteomes" id="UP000015347">
    <property type="component" value="Unassembled WGS sequence"/>
</dbReference>
<organism evidence="11 12">
    <name type="scientific">Salipiger mucosus DSM 16094</name>
    <dbReference type="NCBI Taxonomy" id="1123237"/>
    <lineage>
        <taxon>Bacteria</taxon>
        <taxon>Pseudomonadati</taxon>
        <taxon>Pseudomonadota</taxon>
        <taxon>Alphaproteobacteria</taxon>
        <taxon>Rhodobacterales</taxon>
        <taxon>Roseobacteraceae</taxon>
        <taxon>Salipiger</taxon>
    </lineage>
</organism>
<dbReference type="eggNOG" id="COG1210">
    <property type="taxonomic scope" value="Bacteria"/>
</dbReference>
<dbReference type="PANTHER" id="PTHR43197:SF1">
    <property type="entry name" value="UTP--GLUCOSE-1-PHOSPHATE URIDYLYLTRANSFERASE"/>
    <property type="match status" value="1"/>
</dbReference>
<gene>
    <name evidence="11" type="ORF">Salmuc_03985</name>
</gene>
<proteinExistence type="inferred from homology"/>
<feature type="domain" description="Nucleotidyl transferase" evidence="10">
    <location>
        <begin position="21"/>
        <end position="283"/>
    </location>
</feature>
<evidence type="ECO:0000256" key="4">
    <source>
        <dbReference type="ARBA" id="ARBA00022679"/>
    </source>
</evidence>
<keyword evidence="12" id="KW-1185">Reference proteome</keyword>
<reference evidence="12" key="1">
    <citation type="journal article" date="2014" name="Stand. Genomic Sci.">
        <title>Genome sequence of the exopolysaccharide-producing Salipiger mucosus type strain (DSM 16094(T)), a moderately halophilic member of the Roseobacter clade.</title>
        <authorList>
            <person name="Riedel T."/>
            <person name="Spring S."/>
            <person name="Fiebig A."/>
            <person name="Petersen J."/>
            <person name="Kyrpides N.C."/>
            <person name="Goker M."/>
            <person name="Klenk H.P."/>
        </authorList>
    </citation>
    <scope>NUCLEOTIDE SEQUENCE [LARGE SCALE GENOMIC DNA]</scope>
    <source>
        <strain evidence="12">DSM 16094</strain>
    </source>
</reference>